<name>A0AAE4VI89_MYCFO</name>
<reference evidence="1" key="1">
    <citation type="submission" date="2023-10" db="EMBL/GenBank/DDBJ databases">
        <title>Mycolicibacterium fortuitum clinical isolates causing pulmonary infections in humans.</title>
        <authorList>
            <person name="Mejia-Ponce P.M."/>
            <person name="Zenteno-Cuevas R."/>
            <person name="Licona-Cassani C."/>
        </authorList>
    </citation>
    <scope>NUCLEOTIDE SEQUENCE</scope>
    <source>
        <strain evidence="1">M8</strain>
    </source>
</reference>
<comment type="caution">
    <text evidence="1">The sequence shown here is derived from an EMBL/GenBank/DDBJ whole genome shotgun (WGS) entry which is preliminary data.</text>
</comment>
<proteinExistence type="predicted"/>
<protein>
    <submittedName>
        <fullName evidence="1">Uncharacterized protein</fullName>
    </submittedName>
</protein>
<dbReference type="RefSeq" id="WP_165613826.1">
    <property type="nucleotide sequence ID" value="NZ_JACKTK010000013.1"/>
</dbReference>
<sequence>MSVFSGEAQGGVELVGKFLVAEFSADDCRSEEDLHLLVVGHLISLCSWLSRTANADL</sequence>
<dbReference type="EMBL" id="JAWLVV010000031">
    <property type="protein sequence ID" value="MDV7293810.1"/>
    <property type="molecule type" value="Genomic_DNA"/>
</dbReference>
<dbReference type="AlphaFoldDB" id="A0AAE4VI89"/>
<evidence type="ECO:0000313" key="2">
    <source>
        <dbReference type="Proteomes" id="UP001186041"/>
    </source>
</evidence>
<gene>
    <name evidence="1" type="ORF">R4485_27025</name>
</gene>
<organism evidence="1 2">
    <name type="scientific">Mycolicibacterium fortuitum</name>
    <name type="common">Mycobacterium fortuitum</name>
    <dbReference type="NCBI Taxonomy" id="1766"/>
    <lineage>
        <taxon>Bacteria</taxon>
        <taxon>Bacillati</taxon>
        <taxon>Actinomycetota</taxon>
        <taxon>Actinomycetes</taxon>
        <taxon>Mycobacteriales</taxon>
        <taxon>Mycobacteriaceae</taxon>
        <taxon>Mycolicibacterium</taxon>
    </lineage>
</organism>
<accession>A0AAE4VI89</accession>
<dbReference type="Proteomes" id="UP001186041">
    <property type="component" value="Unassembled WGS sequence"/>
</dbReference>
<evidence type="ECO:0000313" key="1">
    <source>
        <dbReference type="EMBL" id="MDV7293810.1"/>
    </source>
</evidence>